<accession>A0A9Q1JMM6</accession>
<protein>
    <submittedName>
        <fullName evidence="2">Uncharacterized protein</fullName>
    </submittedName>
</protein>
<dbReference type="EMBL" id="JAKOGI010001456">
    <property type="protein sequence ID" value="KAJ8425538.1"/>
    <property type="molecule type" value="Genomic_DNA"/>
</dbReference>
<comment type="caution">
    <text evidence="2">The sequence shown here is derived from an EMBL/GenBank/DDBJ whole genome shotgun (WGS) entry which is preliminary data.</text>
</comment>
<evidence type="ECO:0000256" key="1">
    <source>
        <dbReference type="SAM" id="MobiDB-lite"/>
    </source>
</evidence>
<name>A0A9Q1JMM6_9CARY</name>
<dbReference type="AlphaFoldDB" id="A0A9Q1JMM6"/>
<proteinExistence type="predicted"/>
<reference evidence="2" key="1">
    <citation type="submission" date="2022-04" db="EMBL/GenBank/DDBJ databases">
        <title>Carnegiea gigantea Genome sequencing and assembly v2.</title>
        <authorList>
            <person name="Copetti D."/>
            <person name="Sanderson M.J."/>
            <person name="Burquez A."/>
            <person name="Wojciechowski M.F."/>
        </authorList>
    </citation>
    <scope>NUCLEOTIDE SEQUENCE</scope>
    <source>
        <strain evidence="2">SGP5-SGP5p</strain>
        <tissue evidence="2">Aerial part</tissue>
    </source>
</reference>
<organism evidence="2 3">
    <name type="scientific">Carnegiea gigantea</name>
    <dbReference type="NCBI Taxonomy" id="171969"/>
    <lineage>
        <taxon>Eukaryota</taxon>
        <taxon>Viridiplantae</taxon>
        <taxon>Streptophyta</taxon>
        <taxon>Embryophyta</taxon>
        <taxon>Tracheophyta</taxon>
        <taxon>Spermatophyta</taxon>
        <taxon>Magnoliopsida</taxon>
        <taxon>eudicotyledons</taxon>
        <taxon>Gunneridae</taxon>
        <taxon>Pentapetalae</taxon>
        <taxon>Caryophyllales</taxon>
        <taxon>Cactineae</taxon>
        <taxon>Cactaceae</taxon>
        <taxon>Cactoideae</taxon>
        <taxon>Echinocereeae</taxon>
        <taxon>Carnegiea</taxon>
    </lineage>
</organism>
<sequence>MVKVKVDIVKLGFGLDMSSVAWMAIRGLHLLNGIERYIRRKESIHVYHARNHIGRPYVVDEGEDVETSSRGGYMAKESGGGGSNGNLKESSRSDFEGGADDDNDTCPNVSLVSERDLENMSDRRGRKKASGDGVVFGEHPLKREKCPGASIRDRCTIEHVRSFGIEQNLVLALVKCWVLHSKVFRLTDMLVPFSMFGVTLLTCLPATVERVDFDDDKWTTKSRDIGSGFLAPHVMYGTTWESQRYANDVHKMSRYAWAEAA</sequence>
<keyword evidence="3" id="KW-1185">Reference proteome</keyword>
<evidence type="ECO:0000313" key="2">
    <source>
        <dbReference type="EMBL" id="KAJ8425538.1"/>
    </source>
</evidence>
<dbReference type="Proteomes" id="UP001153076">
    <property type="component" value="Unassembled WGS sequence"/>
</dbReference>
<feature type="region of interest" description="Disordered" evidence="1">
    <location>
        <begin position="62"/>
        <end position="112"/>
    </location>
</feature>
<evidence type="ECO:0000313" key="3">
    <source>
        <dbReference type="Proteomes" id="UP001153076"/>
    </source>
</evidence>
<gene>
    <name evidence="2" type="ORF">Cgig2_021343</name>
</gene>